<keyword evidence="1" id="KW-0732">Signal</keyword>
<dbReference type="EMBL" id="JACMSC010000011">
    <property type="protein sequence ID" value="KAG6499188.1"/>
    <property type="molecule type" value="Genomic_DNA"/>
</dbReference>
<feature type="domain" description="Expansin-like EG45" evidence="2">
    <location>
        <begin position="47"/>
        <end position="151"/>
    </location>
</feature>
<accession>A0A8J5G1G9</accession>
<organism evidence="4 5">
    <name type="scientific">Zingiber officinale</name>
    <name type="common">Ginger</name>
    <name type="synonym">Amomum zingiber</name>
    <dbReference type="NCBI Taxonomy" id="94328"/>
    <lineage>
        <taxon>Eukaryota</taxon>
        <taxon>Viridiplantae</taxon>
        <taxon>Streptophyta</taxon>
        <taxon>Embryophyta</taxon>
        <taxon>Tracheophyta</taxon>
        <taxon>Spermatophyta</taxon>
        <taxon>Magnoliopsida</taxon>
        <taxon>Liliopsida</taxon>
        <taxon>Zingiberales</taxon>
        <taxon>Zingiberaceae</taxon>
        <taxon>Zingiber</taxon>
    </lineage>
</organism>
<evidence type="ECO:0000259" key="3">
    <source>
        <dbReference type="PROSITE" id="PS50843"/>
    </source>
</evidence>
<dbReference type="Pfam" id="PF03330">
    <property type="entry name" value="DPBB_1"/>
    <property type="match status" value="1"/>
</dbReference>
<dbReference type="InterPro" id="IPR009009">
    <property type="entry name" value="RlpA-like_DPBB"/>
</dbReference>
<evidence type="ECO:0000259" key="2">
    <source>
        <dbReference type="PROSITE" id="PS50842"/>
    </source>
</evidence>
<keyword evidence="5" id="KW-1185">Reference proteome</keyword>
<evidence type="ECO:0000256" key="1">
    <source>
        <dbReference type="SAM" id="SignalP"/>
    </source>
</evidence>
<dbReference type="Proteomes" id="UP000734854">
    <property type="component" value="Unassembled WGS sequence"/>
</dbReference>
<name>A0A8J5G1G9_ZINOF</name>
<protein>
    <recommendedName>
        <fullName evidence="6">Expansin-like A2</fullName>
    </recommendedName>
</protein>
<proteinExistence type="predicted"/>
<dbReference type="InterPro" id="IPR007112">
    <property type="entry name" value="Expansin/allergen_DPBB_dom"/>
</dbReference>
<dbReference type="PANTHER" id="PTHR31692:SF4">
    <property type="entry name" value="EXPANSIN-LIKE A1-RELATED"/>
    <property type="match status" value="1"/>
</dbReference>
<feature type="domain" description="Expansin-like CBD" evidence="3">
    <location>
        <begin position="165"/>
        <end position="248"/>
    </location>
</feature>
<dbReference type="PROSITE" id="PS50843">
    <property type="entry name" value="EXPANSIN_CBD"/>
    <property type="match status" value="1"/>
</dbReference>
<reference evidence="4 5" key="1">
    <citation type="submission" date="2020-08" db="EMBL/GenBank/DDBJ databases">
        <title>Plant Genome Project.</title>
        <authorList>
            <person name="Zhang R.-G."/>
        </authorList>
    </citation>
    <scope>NUCLEOTIDE SEQUENCE [LARGE SCALE GENOMIC DNA]</scope>
    <source>
        <tissue evidence="4">Rhizome</tissue>
    </source>
</reference>
<sequence length="269" mass="29194">MDRSMSENKLCPFSLLFLFLISSASGCDRCVHQSKVAYYSSASAVADGACGYGSMAAGFNGGYVAAGSPRVHRGGVGCGACFQMRCKNANICSRGGVKVTLTDLNKSNSTDFVLSGPAFMAMARNGMARELNKLGILDVEYKRIPCDYESKNLSIRVEENSRRPSYLAVKFVYQGGQTDIVGVDVARVGASNWQFMKRDYGPVWSTSRAPAGPLQFRMVVTAGYDGKWVWARTAVLPSDWNAGSVYDLGVQIDDVAQEGCDPCDTRDWK</sequence>
<dbReference type="InterPro" id="IPR007117">
    <property type="entry name" value="Expansin_CBD"/>
</dbReference>
<gene>
    <name evidence="4" type="ORF">ZIOFF_038944</name>
</gene>
<dbReference type="PANTHER" id="PTHR31692">
    <property type="entry name" value="EXPANSIN-B3"/>
    <property type="match status" value="1"/>
</dbReference>
<feature type="chain" id="PRO_5035316461" description="Expansin-like A2" evidence="1">
    <location>
        <begin position="27"/>
        <end position="269"/>
    </location>
</feature>
<feature type="signal peptide" evidence="1">
    <location>
        <begin position="1"/>
        <end position="26"/>
    </location>
</feature>
<dbReference type="AlphaFoldDB" id="A0A8J5G1G9"/>
<dbReference type="OrthoDB" id="5823761at2759"/>
<dbReference type="Pfam" id="PF01357">
    <property type="entry name" value="Expansin_C"/>
    <property type="match status" value="1"/>
</dbReference>
<dbReference type="PROSITE" id="PS51257">
    <property type="entry name" value="PROKAR_LIPOPROTEIN"/>
    <property type="match status" value="1"/>
</dbReference>
<comment type="caution">
    <text evidence="4">The sequence shown here is derived from an EMBL/GenBank/DDBJ whole genome shotgun (WGS) entry which is preliminary data.</text>
</comment>
<evidence type="ECO:0000313" key="4">
    <source>
        <dbReference type="EMBL" id="KAG6499188.1"/>
    </source>
</evidence>
<dbReference type="SMART" id="SM00837">
    <property type="entry name" value="DPBB_1"/>
    <property type="match status" value="1"/>
</dbReference>
<dbReference type="PROSITE" id="PS50842">
    <property type="entry name" value="EXPANSIN_EG45"/>
    <property type="match status" value="1"/>
</dbReference>
<dbReference type="CDD" id="cd22276">
    <property type="entry name" value="DPBB_EXLA_N"/>
    <property type="match status" value="1"/>
</dbReference>
<evidence type="ECO:0008006" key="6">
    <source>
        <dbReference type="Google" id="ProtNLM"/>
    </source>
</evidence>
<evidence type="ECO:0000313" key="5">
    <source>
        <dbReference type="Proteomes" id="UP000734854"/>
    </source>
</evidence>